<keyword evidence="4" id="KW-0238">DNA-binding</keyword>
<accession>A0AAD5ZI07</accession>
<dbReference type="PROSITE" id="PS50863">
    <property type="entry name" value="B3"/>
    <property type="match status" value="5"/>
</dbReference>
<feature type="compositionally biased region" description="Polar residues" evidence="7">
    <location>
        <begin position="130"/>
        <end position="148"/>
    </location>
</feature>
<keyword evidence="10" id="KW-1185">Reference proteome</keyword>
<dbReference type="Proteomes" id="UP001210211">
    <property type="component" value="Unassembled WGS sequence"/>
</dbReference>
<dbReference type="SUPFAM" id="SSF101936">
    <property type="entry name" value="DNA-binding pseudobarrel domain"/>
    <property type="match status" value="5"/>
</dbReference>
<dbReference type="InterPro" id="IPR003340">
    <property type="entry name" value="B3_DNA-bd"/>
</dbReference>
<protein>
    <recommendedName>
        <fullName evidence="8">TF-B3 domain-containing protein</fullName>
    </recommendedName>
</protein>
<dbReference type="CDD" id="cd10017">
    <property type="entry name" value="B3_DNA"/>
    <property type="match status" value="5"/>
</dbReference>
<comment type="subcellular location">
    <subcellularLocation>
        <location evidence="1">Nucleus</location>
    </subcellularLocation>
</comment>
<feature type="domain" description="TF-B3" evidence="8">
    <location>
        <begin position="391"/>
        <end position="491"/>
    </location>
</feature>
<organism evidence="9 10">
    <name type="scientific">Rhynchospora tenuis</name>
    <dbReference type="NCBI Taxonomy" id="198213"/>
    <lineage>
        <taxon>Eukaryota</taxon>
        <taxon>Viridiplantae</taxon>
        <taxon>Streptophyta</taxon>
        <taxon>Embryophyta</taxon>
        <taxon>Tracheophyta</taxon>
        <taxon>Spermatophyta</taxon>
        <taxon>Magnoliopsida</taxon>
        <taxon>Liliopsida</taxon>
        <taxon>Poales</taxon>
        <taxon>Cyperaceae</taxon>
        <taxon>Cyperoideae</taxon>
        <taxon>Rhynchosporeae</taxon>
        <taxon>Rhynchospora</taxon>
    </lineage>
</organism>
<evidence type="ECO:0000313" key="10">
    <source>
        <dbReference type="Proteomes" id="UP001210211"/>
    </source>
</evidence>
<evidence type="ECO:0000259" key="8">
    <source>
        <dbReference type="PROSITE" id="PS50863"/>
    </source>
</evidence>
<name>A0AAD5ZI07_9POAL</name>
<evidence type="ECO:0000256" key="4">
    <source>
        <dbReference type="ARBA" id="ARBA00023125"/>
    </source>
</evidence>
<comment type="caution">
    <text evidence="9">The sequence shown here is derived from an EMBL/GenBank/DDBJ whole genome shotgun (WGS) entry which is preliminary data.</text>
</comment>
<keyword evidence="6" id="KW-0539">Nucleus</keyword>
<feature type="domain" description="TF-B3" evidence="8">
    <location>
        <begin position="544"/>
        <end position="623"/>
    </location>
</feature>
<feature type="domain" description="TF-B3" evidence="8">
    <location>
        <begin position="645"/>
        <end position="741"/>
    </location>
</feature>
<evidence type="ECO:0000256" key="1">
    <source>
        <dbReference type="ARBA" id="ARBA00004123"/>
    </source>
</evidence>
<evidence type="ECO:0000256" key="7">
    <source>
        <dbReference type="SAM" id="MobiDB-lite"/>
    </source>
</evidence>
<evidence type="ECO:0000256" key="2">
    <source>
        <dbReference type="ARBA" id="ARBA00022737"/>
    </source>
</evidence>
<feature type="domain" description="TF-B3" evidence="8">
    <location>
        <begin position="11"/>
        <end position="104"/>
    </location>
</feature>
<dbReference type="Gene3D" id="2.40.330.10">
    <property type="entry name" value="DNA-binding pseudobarrel domain"/>
    <property type="match status" value="5"/>
</dbReference>
<proteinExistence type="predicted"/>
<feature type="domain" description="TF-B3" evidence="8">
    <location>
        <begin position="184"/>
        <end position="284"/>
    </location>
</feature>
<dbReference type="GO" id="GO:0003677">
    <property type="term" value="F:DNA binding"/>
    <property type="evidence" value="ECO:0007669"/>
    <property type="project" value="UniProtKB-KW"/>
</dbReference>
<dbReference type="GO" id="GO:0005634">
    <property type="term" value="C:nucleus"/>
    <property type="evidence" value="ECO:0007669"/>
    <property type="project" value="UniProtKB-SubCell"/>
</dbReference>
<keyword evidence="2" id="KW-0677">Repeat</keyword>
<dbReference type="EMBL" id="JAMRDG010000001">
    <property type="protein sequence ID" value="KAJ3698220.1"/>
    <property type="molecule type" value="Genomic_DNA"/>
</dbReference>
<evidence type="ECO:0000256" key="5">
    <source>
        <dbReference type="ARBA" id="ARBA00023163"/>
    </source>
</evidence>
<sequence>MATRGGSLPRRPHFFKFLFPSLSANLRIPSKFHRHLPSELQKAAALLCPHHSVWYVEVCQIGPDIFFERGWPEFMKAHDMHIGYFLLFQYNGNMNFEVKVFDTTCCLKDYSLKHCTSAVPPYIEIEDSSTNENPAVSDTSDGCNLSNSSDKEKEVLEKDQRVVHMDVQSKKPLKTAQNATGFAQFEKILTPSMVQMDIIHVPRKFCVKNDLVSNRTIFLKRKLEGDGKVDPREWRVGFFFGPKECRIRNGWRTFSKENSLRIGDRCIFKLVSKDVLLVEAHGLANSIGGKTKYIDGKSQGIANDQEKRPCPQVDSVLREKNLGRSCKRTAFIDIQDLSESNDKKISKNSDEIPSNFLRKKRKLSNSIVKEEEEEEKEVQGKNKPNFICFDQFEKILTRSMVESTYINIPKAFCVKNDLVTNRIIFLQRKLEEEGNAVPGKWPVELNCNPPHYRFRKGWKRFSKENRLKIGVRCIFQLVSKDTFIVRKVPSENISIKTDDKLSHQRSSSPAIASTKKQIALERKDPKNNLQCECIIKGYNLKSFISLRKTFCEANGLIRKQIIFLKRSIDGKVWSVGYHPRENEGRLSLGWIDFARENKLEVGDKCTFQLVSESTLHANIARKCRKRDAVRNDFRIERQNIVDESEVSVTVRQFHLTYNYLSIPISFCLRNKLTTKREMVLKASEGKVWYVNFFLNGYKEGRLSRADEWGKFARENELKEGDKLFLKVVSKETMVFRVVKDRVFV</sequence>
<evidence type="ECO:0000256" key="3">
    <source>
        <dbReference type="ARBA" id="ARBA00023015"/>
    </source>
</evidence>
<dbReference type="SMART" id="SM01019">
    <property type="entry name" value="B3"/>
    <property type="match status" value="5"/>
</dbReference>
<dbReference type="Pfam" id="PF02362">
    <property type="entry name" value="B3"/>
    <property type="match status" value="5"/>
</dbReference>
<dbReference type="PANTHER" id="PTHR31674">
    <property type="entry name" value="B3 DOMAIN-CONTAINING PROTEIN REM-LIKE 3-RELATED"/>
    <property type="match status" value="1"/>
</dbReference>
<feature type="region of interest" description="Disordered" evidence="7">
    <location>
        <begin position="128"/>
        <end position="148"/>
    </location>
</feature>
<keyword evidence="5" id="KW-0804">Transcription</keyword>
<reference evidence="9 10" key="1">
    <citation type="journal article" date="2022" name="Cell">
        <title>Repeat-based holocentromeres influence genome architecture and karyotype evolution.</title>
        <authorList>
            <person name="Hofstatter P.G."/>
            <person name="Thangavel G."/>
            <person name="Lux T."/>
            <person name="Neumann P."/>
            <person name="Vondrak T."/>
            <person name="Novak P."/>
            <person name="Zhang M."/>
            <person name="Costa L."/>
            <person name="Castellani M."/>
            <person name="Scott A."/>
            <person name="Toegelov H."/>
            <person name="Fuchs J."/>
            <person name="Mata-Sucre Y."/>
            <person name="Dias Y."/>
            <person name="Vanzela A.L.L."/>
            <person name="Huettel B."/>
            <person name="Almeida C.C.S."/>
            <person name="Simkova H."/>
            <person name="Souza G."/>
            <person name="Pedrosa-Harand A."/>
            <person name="Macas J."/>
            <person name="Mayer K.F.X."/>
            <person name="Houben A."/>
            <person name="Marques A."/>
        </authorList>
    </citation>
    <scope>NUCLEOTIDE SEQUENCE [LARGE SCALE GENOMIC DNA]</scope>
    <source>
        <strain evidence="9">RhyTen1mFocal</strain>
    </source>
</reference>
<dbReference type="InterPro" id="IPR015300">
    <property type="entry name" value="DNA-bd_pseudobarrel_sf"/>
</dbReference>
<dbReference type="PANTHER" id="PTHR31674:SF62">
    <property type="entry name" value="B3 DOMAIN-CONTAINING PROTEIN REM14-RELATED"/>
    <property type="match status" value="1"/>
</dbReference>
<evidence type="ECO:0000256" key="6">
    <source>
        <dbReference type="ARBA" id="ARBA00023242"/>
    </source>
</evidence>
<keyword evidence="3" id="KW-0805">Transcription regulation</keyword>
<gene>
    <name evidence="9" type="ORF">LUZ61_001925</name>
</gene>
<dbReference type="AlphaFoldDB" id="A0AAD5ZI07"/>
<evidence type="ECO:0000313" key="9">
    <source>
        <dbReference type="EMBL" id="KAJ3698220.1"/>
    </source>
</evidence>
<dbReference type="InterPro" id="IPR039218">
    <property type="entry name" value="REM_fam"/>
</dbReference>